<name>A0ABU3NRW8_9CHLR</name>
<evidence type="ECO:0000313" key="2">
    <source>
        <dbReference type="Proteomes" id="UP001254165"/>
    </source>
</evidence>
<gene>
    <name evidence="1" type="ORF">QYE77_14990</name>
</gene>
<evidence type="ECO:0000313" key="1">
    <source>
        <dbReference type="EMBL" id="MDT8899569.1"/>
    </source>
</evidence>
<accession>A0ABU3NRW8</accession>
<proteinExistence type="predicted"/>
<geneLocation type="plasmid" evidence="1">
    <name>p4228-RoL</name>
</geneLocation>
<dbReference type="Proteomes" id="UP001254165">
    <property type="component" value="Unassembled WGS sequence"/>
</dbReference>
<dbReference type="EMBL" id="JAUHMF010000010">
    <property type="protein sequence ID" value="MDT8899569.1"/>
    <property type="molecule type" value="Genomic_DNA"/>
</dbReference>
<dbReference type="RefSeq" id="WP_315626353.1">
    <property type="nucleotide sequence ID" value="NZ_JAUHMF010000010.1"/>
</dbReference>
<organism evidence="1 2">
    <name type="scientific">Thermanaerothrix solaris</name>
    <dbReference type="NCBI Taxonomy" id="3058434"/>
    <lineage>
        <taxon>Bacteria</taxon>
        <taxon>Bacillati</taxon>
        <taxon>Chloroflexota</taxon>
        <taxon>Anaerolineae</taxon>
        <taxon>Anaerolineales</taxon>
        <taxon>Anaerolineaceae</taxon>
        <taxon>Thermanaerothrix</taxon>
    </lineage>
</organism>
<keyword evidence="1" id="KW-0614">Plasmid</keyword>
<comment type="caution">
    <text evidence="1">The sequence shown here is derived from an EMBL/GenBank/DDBJ whole genome shotgun (WGS) entry which is preliminary data.</text>
</comment>
<sequence length="76" mass="8640">MSDFPVRYLNDNGLSHLAPLYNAFCNDPFGVIDLPDGAVSDQDFRLLVALRFAERDAENYDDFKRKVLENLITSAE</sequence>
<keyword evidence="2" id="KW-1185">Reference proteome</keyword>
<protein>
    <submittedName>
        <fullName evidence="1">Uncharacterized protein</fullName>
    </submittedName>
</protein>
<reference evidence="1 2" key="1">
    <citation type="submission" date="2023-07" db="EMBL/GenBank/DDBJ databases">
        <title>Novel species of Thermanaerothrix with wide hydrolytic capabilities.</title>
        <authorList>
            <person name="Zayulina K.S."/>
            <person name="Podosokorskaya O.A."/>
            <person name="Elcheninov A.G."/>
        </authorList>
    </citation>
    <scope>NUCLEOTIDE SEQUENCE [LARGE SCALE GENOMIC DNA]</scope>
    <source>
        <strain evidence="1 2">4228-RoL</strain>
        <plasmid evidence="1">p4228-RoL</plasmid>
    </source>
</reference>